<evidence type="ECO:0000313" key="7">
    <source>
        <dbReference type="EMBL" id="KAJ8487241.1"/>
    </source>
</evidence>
<evidence type="ECO:0000256" key="6">
    <source>
        <dbReference type="SAM" id="Phobius"/>
    </source>
</evidence>
<evidence type="ECO:0000313" key="8">
    <source>
        <dbReference type="Proteomes" id="UP001215151"/>
    </source>
</evidence>
<keyword evidence="8" id="KW-1185">Reference proteome</keyword>
<keyword evidence="3 6" id="KW-1133">Transmembrane helix</keyword>
<dbReference type="EMBL" id="JAPEVG010000082">
    <property type="protein sequence ID" value="KAJ8487241.1"/>
    <property type="molecule type" value="Genomic_DNA"/>
</dbReference>
<evidence type="ECO:0000256" key="4">
    <source>
        <dbReference type="ARBA" id="ARBA00023136"/>
    </source>
</evidence>
<organism evidence="7 8">
    <name type="scientific">Trametes cubensis</name>
    <dbReference type="NCBI Taxonomy" id="1111947"/>
    <lineage>
        <taxon>Eukaryota</taxon>
        <taxon>Fungi</taxon>
        <taxon>Dikarya</taxon>
        <taxon>Basidiomycota</taxon>
        <taxon>Agaricomycotina</taxon>
        <taxon>Agaricomycetes</taxon>
        <taxon>Polyporales</taxon>
        <taxon>Polyporaceae</taxon>
        <taxon>Trametes</taxon>
    </lineage>
</organism>
<comment type="caution">
    <text evidence="7">The sequence shown here is derived from an EMBL/GenBank/DDBJ whole genome shotgun (WGS) entry which is preliminary data.</text>
</comment>
<feature type="compositionally biased region" description="Low complexity" evidence="5">
    <location>
        <begin position="233"/>
        <end position="242"/>
    </location>
</feature>
<comment type="subcellular location">
    <subcellularLocation>
        <location evidence="1">Membrane</location>
        <topology evidence="1">Multi-pass membrane protein</topology>
    </subcellularLocation>
</comment>
<dbReference type="AlphaFoldDB" id="A0AAD7XCN8"/>
<feature type="region of interest" description="Disordered" evidence="5">
    <location>
        <begin position="208"/>
        <end position="249"/>
    </location>
</feature>
<evidence type="ECO:0000256" key="1">
    <source>
        <dbReference type="ARBA" id="ARBA00004141"/>
    </source>
</evidence>
<dbReference type="Pfam" id="PF00335">
    <property type="entry name" value="Tetraspanin"/>
    <property type="match status" value="1"/>
</dbReference>
<evidence type="ECO:0008006" key="9">
    <source>
        <dbReference type="Google" id="ProtNLM"/>
    </source>
</evidence>
<feature type="transmembrane region" description="Helical" evidence="6">
    <location>
        <begin position="412"/>
        <end position="434"/>
    </location>
</feature>
<protein>
    <recommendedName>
        <fullName evidence="9">Tetraspanin Tsp2</fullName>
    </recommendedName>
</protein>
<reference evidence="7" key="1">
    <citation type="submission" date="2022-11" db="EMBL/GenBank/DDBJ databases">
        <title>Genome Sequence of Cubamyces cubensis.</title>
        <authorList>
            <person name="Buettner E."/>
        </authorList>
    </citation>
    <scope>NUCLEOTIDE SEQUENCE</scope>
    <source>
        <strain evidence="7">MPL-01</strain>
    </source>
</reference>
<gene>
    <name evidence="7" type="ORF">ONZ51_g4294</name>
</gene>
<feature type="region of interest" description="Disordered" evidence="5">
    <location>
        <begin position="147"/>
        <end position="193"/>
    </location>
</feature>
<feature type="transmembrane region" description="Helical" evidence="6">
    <location>
        <begin position="505"/>
        <end position="529"/>
    </location>
</feature>
<feature type="transmembrane region" description="Helical" evidence="6">
    <location>
        <begin position="341"/>
        <end position="366"/>
    </location>
</feature>
<accession>A0AAD7XCN8</accession>
<dbReference type="InterPro" id="IPR018499">
    <property type="entry name" value="Tetraspanin/Peripherin"/>
</dbReference>
<dbReference type="Proteomes" id="UP001215151">
    <property type="component" value="Unassembled WGS sequence"/>
</dbReference>
<feature type="compositionally biased region" description="Polar residues" evidence="5">
    <location>
        <begin position="7"/>
        <end position="16"/>
    </location>
</feature>
<evidence type="ECO:0000256" key="3">
    <source>
        <dbReference type="ARBA" id="ARBA00022989"/>
    </source>
</evidence>
<keyword evidence="4 6" id="KW-0472">Membrane</keyword>
<proteinExistence type="predicted"/>
<feature type="transmembrane region" description="Helical" evidence="6">
    <location>
        <begin position="382"/>
        <end position="405"/>
    </location>
</feature>
<evidence type="ECO:0000256" key="5">
    <source>
        <dbReference type="SAM" id="MobiDB-lite"/>
    </source>
</evidence>
<sequence>MDRRIPSKSSALINRSTIRHRSGAFSPTVDGPTADHPSGNAPFKRKNSVSEQSEQSERTDHTLTLQVEDTDAPDVERRAPTVLLVRRSQATSRAKPLPLLPGGEFLSDTTPGGSTGFLAASDFGLTSPILDLSPIATDTAGIEDQALSPVPLTPRPAQPQREASAGSVHSGVTGTSVMSRLPTPGYGGDGSGLGRRLTSYFSRALTSRARHTQDSLEAGPVQPPPQPTRTDSEYSTYSEESTAVSDHSRALAGCTVGSAAESTGVRVPTEIKDKRPILVSTFSTTDKFTKKFPRPRSVKSLSYTGKTAGAGPRGAMAANMLQEGEGLGLELRVDRWTLHKWCLVLSVCTVFVYGAAGLVCAILTWFRAWDHADVMYVADYDLLVLITLSSCILLLTFLVGISGVLLNSRPLLAVYALLLWPALISMLVIGYTSYKRATFALDRKLNLAWSQWYTPLGRSVIQDSLRCCGFYSALHEAAPSKRCYPRTPLPGCKGKLWRFERANLATIWSTVFSLVPVHILNIFIALLCANHVTRTFGKGITPKRYRLNGDDVRADAEALMKALSDVRPVARPGFTRAPSSGVFREDKSYYDSLDEWETESKGDTVGLGIRRR</sequence>
<dbReference type="GO" id="GO:0016020">
    <property type="term" value="C:membrane"/>
    <property type="evidence" value="ECO:0007669"/>
    <property type="project" value="UniProtKB-SubCell"/>
</dbReference>
<evidence type="ECO:0000256" key="2">
    <source>
        <dbReference type="ARBA" id="ARBA00022692"/>
    </source>
</evidence>
<name>A0AAD7XCN8_9APHY</name>
<keyword evidence="2 6" id="KW-0812">Transmembrane</keyword>
<feature type="region of interest" description="Disordered" evidence="5">
    <location>
        <begin position="1"/>
        <end position="62"/>
    </location>
</feature>